<dbReference type="SUPFAM" id="SSF160272">
    <property type="entry name" value="Shew3726-like"/>
    <property type="match status" value="1"/>
</dbReference>
<evidence type="ECO:0000313" key="2">
    <source>
        <dbReference type="Proteomes" id="UP000295727"/>
    </source>
</evidence>
<dbReference type="AlphaFoldDB" id="A0A4P7D1L0"/>
<dbReference type="RefSeq" id="WP_134758010.1">
    <property type="nucleotide sequence ID" value="NZ_CP038151.1"/>
</dbReference>
<sequence>MDSTFAADVSLSADGKLVLFFISAHNQSVQCSISREALEQHFWLPAGANDARTLKAFADGRQRITAAAERRMLKSSGAPIALNTAEFARQ</sequence>
<dbReference type="InterPro" id="IPR036692">
    <property type="entry name" value="Shew3726-like_sf"/>
</dbReference>
<evidence type="ECO:0000313" key="1">
    <source>
        <dbReference type="EMBL" id="QBR02486.1"/>
    </source>
</evidence>
<dbReference type="EMBL" id="CP038151">
    <property type="protein sequence ID" value="QBR02486.1"/>
    <property type="molecule type" value="Genomic_DNA"/>
</dbReference>
<dbReference type="InterPro" id="IPR009962">
    <property type="entry name" value="DUF1488"/>
</dbReference>
<protein>
    <submittedName>
        <fullName evidence="1">DUF1488 family protein</fullName>
    </submittedName>
</protein>
<proteinExistence type="predicted"/>
<gene>
    <name evidence="1" type="ORF">E1956_35165</name>
</gene>
<keyword evidence="2" id="KW-1185">Reference proteome</keyword>
<dbReference type="Proteomes" id="UP000295727">
    <property type="component" value="Chromosome 4"/>
</dbReference>
<name>A0A4P7D1L0_9BURK</name>
<reference evidence="1 2" key="1">
    <citation type="submission" date="2019-03" db="EMBL/GenBank/DDBJ databases">
        <title>Paraburkholderia sp. 7MH5, isolated from subtropical forest soil.</title>
        <authorList>
            <person name="Gao Z.-H."/>
            <person name="Qiu L.-H."/>
        </authorList>
    </citation>
    <scope>NUCLEOTIDE SEQUENCE [LARGE SCALE GENOMIC DNA]</scope>
    <source>
        <strain evidence="1 2">7MH5</strain>
    </source>
</reference>
<organism evidence="1 2">
    <name type="scientific">Paraburkholderia pallida</name>
    <dbReference type="NCBI Taxonomy" id="2547399"/>
    <lineage>
        <taxon>Bacteria</taxon>
        <taxon>Pseudomonadati</taxon>
        <taxon>Pseudomonadota</taxon>
        <taxon>Betaproteobacteria</taxon>
        <taxon>Burkholderiales</taxon>
        <taxon>Burkholderiaceae</taxon>
        <taxon>Paraburkholderia</taxon>
    </lineage>
</organism>
<accession>A0A4P7D1L0</accession>
<dbReference type="KEGG" id="ppai:E1956_35165"/>
<dbReference type="OrthoDB" id="9105893at2"/>
<dbReference type="Pfam" id="PF07369">
    <property type="entry name" value="DUF1488"/>
    <property type="match status" value="1"/>
</dbReference>